<dbReference type="PANTHER" id="PTHR45348">
    <property type="entry name" value="HYPOTHETICAL OXIDOREDUCTASE (EUROFUNG)"/>
    <property type="match status" value="1"/>
</dbReference>
<dbReference type="EMBL" id="MU157853">
    <property type="protein sequence ID" value="KAF9528409.1"/>
    <property type="molecule type" value="Genomic_DNA"/>
</dbReference>
<dbReference type="OrthoDB" id="3233595at2759"/>
<dbReference type="CDD" id="cd08249">
    <property type="entry name" value="enoyl_reductase_like"/>
    <property type="match status" value="1"/>
</dbReference>
<dbReference type="InterPro" id="IPR047122">
    <property type="entry name" value="Trans-enoyl_RdTase-like"/>
</dbReference>
<proteinExistence type="predicted"/>
<dbReference type="AlphaFoldDB" id="A0A9P6JQ70"/>
<dbReference type="InterPro" id="IPR036291">
    <property type="entry name" value="NAD(P)-bd_dom_sf"/>
</dbReference>
<dbReference type="Proteomes" id="UP000807306">
    <property type="component" value="Unassembled WGS sequence"/>
</dbReference>
<dbReference type="InterPro" id="IPR013149">
    <property type="entry name" value="ADH-like_C"/>
</dbReference>
<gene>
    <name evidence="2" type="ORF">CPB83DRAFT_894442</name>
</gene>
<dbReference type="PANTHER" id="PTHR45348:SF2">
    <property type="entry name" value="ZINC-TYPE ALCOHOL DEHYDROGENASE-LIKE PROTEIN C2E1P3.01"/>
    <property type="match status" value="1"/>
</dbReference>
<dbReference type="Gene3D" id="3.90.180.10">
    <property type="entry name" value="Medium-chain alcohol dehydrogenases, catalytic domain"/>
    <property type="match status" value="1"/>
</dbReference>
<dbReference type="Gene3D" id="3.40.50.720">
    <property type="entry name" value="NAD(P)-binding Rossmann-like Domain"/>
    <property type="match status" value="1"/>
</dbReference>
<dbReference type="SMART" id="SM00829">
    <property type="entry name" value="PKS_ER"/>
    <property type="match status" value="1"/>
</dbReference>
<dbReference type="GO" id="GO:0016651">
    <property type="term" value="F:oxidoreductase activity, acting on NAD(P)H"/>
    <property type="evidence" value="ECO:0007669"/>
    <property type="project" value="InterPro"/>
</dbReference>
<sequence>MSIKSTQIALVIEEKLGPFVLRDVPIYTPGQGEVLIKLHASALNPADWMIQKSGLMITKYPAILGLDLAGEIVAVGEGVQSLQRGDRVLTISRFIENQFMGLQQYSLANEVTTAKIPDNISYDQAATLPVCFSTAVTGFFADFHMALHFPFLPLKRRESIQGNPLLSLLDLLQWGSLLLAIQLAKLLGFLPIIATASLRNTDYLKSIGTTNVLDRNLESADFDKVVHEITGGRPVEYTFTALSIPQTETLALAILPKDGMLISSSPNVSDILKKADFKIATALATPTVPWNKELFKTIFSEKLTSWLEKGDIKPNRVEVVKSGLAGVVKGLKKLEDNAVSGFKIVVRPLDTPPL</sequence>
<dbReference type="Pfam" id="PF08240">
    <property type="entry name" value="ADH_N"/>
    <property type="match status" value="1"/>
</dbReference>
<comment type="caution">
    <text evidence="2">The sequence shown here is derived from an EMBL/GenBank/DDBJ whole genome shotgun (WGS) entry which is preliminary data.</text>
</comment>
<evidence type="ECO:0000259" key="1">
    <source>
        <dbReference type="SMART" id="SM00829"/>
    </source>
</evidence>
<keyword evidence="3" id="KW-1185">Reference proteome</keyword>
<evidence type="ECO:0000313" key="2">
    <source>
        <dbReference type="EMBL" id="KAF9528409.1"/>
    </source>
</evidence>
<accession>A0A9P6JQ70</accession>
<organism evidence="2 3">
    <name type="scientific">Crepidotus variabilis</name>
    <dbReference type="NCBI Taxonomy" id="179855"/>
    <lineage>
        <taxon>Eukaryota</taxon>
        <taxon>Fungi</taxon>
        <taxon>Dikarya</taxon>
        <taxon>Basidiomycota</taxon>
        <taxon>Agaricomycotina</taxon>
        <taxon>Agaricomycetes</taxon>
        <taxon>Agaricomycetidae</taxon>
        <taxon>Agaricales</taxon>
        <taxon>Agaricineae</taxon>
        <taxon>Crepidotaceae</taxon>
        <taxon>Crepidotus</taxon>
    </lineage>
</organism>
<name>A0A9P6JQ70_9AGAR</name>
<dbReference type="SUPFAM" id="SSF51735">
    <property type="entry name" value="NAD(P)-binding Rossmann-fold domains"/>
    <property type="match status" value="1"/>
</dbReference>
<reference evidence="2" key="1">
    <citation type="submission" date="2020-11" db="EMBL/GenBank/DDBJ databases">
        <authorList>
            <consortium name="DOE Joint Genome Institute"/>
            <person name="Ahrendt S."/>
            <person name="Riley R."/>
            <person name="Andreopoulos W."/>
            <person name="Labutti K."/>
            <person name="Pangilinan J."/>
            <person name="Ruiz-Duenas F.J."/>
            <person name="Barrasa J.M."/>
            <person name="Sanchez-Garcia M."/>
            <person name="Camarero S."/>
            <person name="Miyauchi S."/>
            <person name="Serrano A."/>
            <person name="Linde D."/>
            <person name="Babiker R."/>
            <person name="Drula E."/>
            <person name="Ayuso-Fernandez I."/>
            <person name="Pacheco R."/>
            <person name="Padilla G."/>
            <person name="Ferreira P."/>
            <person name="Barriuso J."/>
            <person name="Kellner H."/>
            <person name="Castanera R."/>
            <person name="Alfaro M."/>
            <person name="Ramirez L."/>
            <person name="Pisabarro A.G."/>
            <person name="Kuo A."/>
            <person name="Tritt A."/>
            <person name="Lipzen A."/>
            <person name="He G."/>
            <person name="Yan M."/>
            <person name="Ng V."/>
            <person name="Cullen D."/>
            <person name="Martin F."/>
            <person name="Rosso M.-N."/>
            <person name="Henrissat B."/>
            <person name="Hibbett D."/>
            <person name="Martinez A.T."/>
            <person name="Grigoriev I.V."/>
        </authorList>
    </citation>
    <scope>NUCLEOTIDE SEQUENCE</scope>
    <source>
        <strain evidence="2">CBS 506.95</strain>
    </source>
</reference>
<feature type="domain" description="Enoyl reductase (ER)" evidence="1">
    <location>
        <begin position="17"/>
        <end position="346"/>
    </location>
</feature>
<dbReference type="InterPro" id="IPR011032">
    <property type="entry name" value="GroES-like_sf"/>
</dbReference>
<dbReference type="InterPro" id="IPR020843">
    <property type="entry name" value="ER"/>
</dbReference>
<dbReference type="Pfam" id="PF00107">
    <property type="entry name" value="ADH_zinc_N"/>
    <property type="match status" value="1"/>
</dbReference>
<protein>
    <submittedName>
        <fullName evidence="2">Chaperonin 10-like protein</fullName>
    </submittedName>
</protein>
<evidence type="ECO:0000313" key="3">
    <source>
        <dbReference type="Proteomes" id="UP000807306"/>
    </source>
</evidence>
<dbReference type="InterPro" id="IPR013154">
    <property type="entry name" value="ADH-like_N"/>
</dbReference>
<dbReference type="SUPFAM" id="SSF50129">
    <property type="entry name" value="GroES-like"/>
    <property type="match status" value="1"/>
</dbReference>